<comment type="caution">
    <text evidence="2">The sequence shown here is derived from an EMBL/GenBank/DDBJ whole genome shotgun (WGS) entry which is preliminary data.</text>
</comment>
<protein>
    <recommendedName>
        <fullName evidence="1">Apple domain-containing protein</fullName>
    </recommendedName>
</protein>
<evidence type="ECO:0000313" key="2">
    <source>
        <dbReference type="EMBL" id="KAH3708928.1"/>
    </source>
</evidence>
<dbReference type="Pfam" id="PF00024">
    <property type="entry name" value="PAN_1"/>
    <property type="match status" value="1"/>
</dbReference>
<reference evidence="2" key="2">
    <citation type="submission" date="2020-11" db="EMBL/GenBank/DDBJ databases">
        <authorList>
            <person name="McCartney M.A."/>
            <person name="Auch B."/>
            <person name="Kono T."/>
            <person name="Mallez S."/>
            <person name="Becker A."/>
            <person name="Gohl D.M."/>
            <person name="Silverstein K.A.T."/>
            <person name="Koren S."/>
            <person name="Bechman K.B."/>
            <person name="Herman A."/>
            <person name="Abrahante J.E."/>
            <person name="Garbe J."/>
        </authorList>
    </citation>
    <scope>NUCLEOTIDE SEQUENCE</scope>
    <source>
        <strain evidence="2">Duluth1</strain>
        <tissue evidence="2">Whole animal</tissue>
    </source>
</reference>
<name>A0A9D3YXJ8_DREPO</name>
<dbReference type="SUPFAM" id="SSF57414">
    <property type="entry name" value="Hairpin loop containing domain-like"/>
    <property type="match status" value="1"/>
</dbReference>
<evidence type="ECO:0000313" key="3">
    <source>
        <dbReference type="Proteomes" id="UP000828390"/>
    </source>
</evidence>
<dbReference type="EMBL" id="JAIWYP010000014">
    <property type="protein sequence ID" value="KAH3708928.1"/>
    <property type="molecule type" value="Genomic_DNA"/>
</dbReference>
<gene>
    <name evidence="2" type="ORF">DPMN_068386</name>
</gene>
<keyword evidence="3" id="KW-1185">Reference proteome</keyword>
<organism evidence="2 3">
    <name type="scientific">Dreissena polymorpha</name>
    <name type="common">Zebra mussel</name>
    <name type="synonym">Mytilus polymorpha</name>
    <dbReference type="NCBI Taxonomy" id="45954"/>
    <lineage>
        <taxon>Eukaryota</taxon>
        <taxon>Metazoa</taxon>
        <taxon>Spiralia</taxon>
        <taxon>Lophotrochozoa</taxon>
        <taxon>Mollusca</taxon>
        <taxon>Bivalvia</taxon>
        <taxon>Autobranchia</taxon>
        <taxon>Heteroconchia</taxon>
        <taxon>Euheterodonta</taxon>
        <taxon>Imparidentia</taxon>
        <taxon>Neoheterodontei</taxon>
        <taxon>Myida</taxon>
        <taxon>Dreissenoidea</taxon>
        <taxon>Dreissenidae</taxon>
        <taxon>Dreissena</taxon>
    </lineage>
</organism>
<accession>A0A9D3YXJ8</accession>
<proteinExistence type="predicted"/>
<feature type="domain" description="Apple" evidence="1">
    <location>
        <begin position="11"/>
        <end position="65"/>
    </location>
</feature>
<dbReference type="Proteomes" id="UP000828390">
    <property type="component" value="Unassembled WGS sequence"/>
</dbReference>
<reference evidence="2" key="1">
    <citation type="journal article" date="2019" name="bioRxiv">
        <title>The Genome of the Zebra Mussel, Dreissena polymorpha: A Resource for Invasive Species Research.</title>
        <authorList>
            <person name="McCartney M.A."/>
            <person name="Auch B."/>
            <person name="Kono T."/>
            <person name="Mallez S."/>
            <person name="Zhang Y."/>
            <person name="Obille A."/>
            <person name="Becker A."/>
            <person name="Abrahante J.E."/>
            <person name="Garbe J."/>
            <person name="Badalamenti J.P."/>
            <person name="Herman A."/>
            <person name="Mangelson H."/>
            <person name="Liachko I."/>
            <person name="Sullivan S."/>
            <person name="Sone E.D."/>
            <person name="Koren S."/>
            <person name="Silverstein K.A.T."/>
            <person name="Beckman K.B."/>
            <person name="Gohl D.M."/>
        </authorList>
    </citation>
    <scope>NUCLEOTIDE SEQUENCE</scope>
    <source>
        <strain evidence="2">Duluth1</strain>
        <tissue evidence="2">Whole animal</tissue>
    </source>
</reference>
<evidence type="ECO:0000259" key="1">
    <source>
        <dbReference type="Pfam" id="PF00024"/>
    </source>
</evidence>
<sequence>MFSSSGTRYSVFQGYVPNGTAIDVSAQVLSKLFCASSCSKTENCISAYYNTANLTCSLFDSLAFQQGDAENDIAVVNSIAIPENLKTKYFGT</sequence>
<dbReference type="InterPro" id="IPR003609">
    <property type="entry name" value="Pan_app"/>
</dbReference>
<dbReference type="AlphaFoldDB" id="A0A9D3YXJ8"/>